<evidence type="ECO:0000256" key="4">
    <source>
        <dbReference type="ARBA" id="ARBA00023235"/>
    </source>
</evidence>
<evidence type="ECO:0000256" key="5">
    <source>
        <dbReference type="ARBA" id="ARBA00041564"/>
    </source>
</evidence>
<evidence type="ECO:0000256" key="2">
    <source>
        <dbReference type="ARBA" id="ARBA00005297"/>
    </source>
</evidence>
<dbReference type="PANTHER" id="PTHR42839">
    <property type="entry name" value="ISOCHORISMATE SYNTHASE ENTC"/>
    <property type="match status" value="1"/>
</dbReference>
<dbReference type="EC" id="5.4.4.2" evidence="3"/>
<comment type="caution">
    <text evidence="7">The sequence shown here is derived from an EMBL/GenBank/DDBJ whole genome shotgun (WGS) entry which is preliminary data.</text>
</comment>
<name>J9FPJ4_9ZZZZ</name>
<dbReference type="InterPro" id="IPR005801">
    <property type="entry name" value="ADC_synthase"/>
</dbReference>
<dbReference type="Pfam" id="PF00425">
    <property type="entry name" value="Chorismate_bind"/>
    <property type="match status" value="1"/>
</dbReference>
<dbReference type="SUPFAM" id="SSF56322">
    <property type="entry name" value="ADC synthase"/>
    <property type="match status" value="1"/>
</dbReference>
<evidence type="ECO:0000259" key="6">
    <source>
        <dbReference type="Pfam" id="PF00425"/>
    </source>
</evidence>
<sequence length="371" mass="42098">MNELAILLDRLVQADASFALYRLPWTDKCRLVWQLHGKVTCLDRIDSLGYSQGFVMAPFCPSSYHPVVLIRPDVQAQGWDEITHALRTHLASGLLEESSVDIPTIFNESMITPDNEQIFYRNAFQRFITPLRAGLYRKLVLSRASFRQIPVDFSLITSFRKACSRYPRMMVYLCHTPVTGTWMGSTPEILLSGEEHSWHTVALAGTMPMQGETMPTDWSEKNRIEQACVADYIRHIILSYGDELTEEGPYTTRAGGVVHLKTDFYFLLRNSTRLGSLLDELHPTPAVCGLPKADTYRFINTYEGYDRSYYSGFVGCLQPSGHTDLFVNLRCMEVFPHAVRLYAGGGILPQSDPVSEWQETEVKMNTMLSVL</sequence>
<dbReference type="AlphaFoldDB" id="J9FPJ4"/>
<dbReference type="InterPro" id="IPR004561">
    <property type="entry name" value="IsoChor_synthase"/>
</dbReference>
<feature type="domain" description="Chorismate-utilising enzyme C-terminal" evidence="6">
    <location>
        <begin position="120"/>
        <end position="363"/>
    </location>
</feature>
<dbReference type="EMBL" id="AMCI01005061">
    <property type="protein sequence ID" value="EJW96871.1"/>
    <property type="molecule type" value="Genomic_DNA"/>
</dbReference>
<comment type="similarity">
    <text evidence="2">Belongs to the isochorismate synthase family.</text>
</comment>
<dbReference type="PANTHER" id="PTHR42839:SF2">
    <property type="entry name" value="ISOCHORISMATE SYNTHASE ENTC"/>
    <property type="match status" value="1"/>
</dbReference>
<gene>
    <name evidence="7" type="ORF">EVA_15021</name>
</gene>
<evidence type="ECO:0000313" key="7">
    <source>
        <dbReference type="EMBL" id="EJW96871.1"/>
    </source>
</evidence>
<protein>
    <recommendedName>
        <fullName evidence="3">isochorismate synthase</fullName>
        <ecNumber evidence="3">5.4.4.2</ecNumber>
    </recommendedName>
    <alternativeName>
        <fullName evidence="5">Isochorismate mutase</fullName>
    </alternativeName>
</protein>
<proteinExistence type="inferred from homology"/>
<keyword evidence="4" id="KW-0413">Isomerase</keyword>
<dbReference type="GO" id="GO:0008909">
    <property type="term" value="F:isochorismate synthase activity"/>
    <property type="evidence" value="ECO:0007669"/>
    <property type="project" value="UniProtKB-EC"/>
</dbReference>
<organism evidence="7">
    <name type="scientific">gut metagenome</name>
    <dbReference type="NCBI Taxonomy" id="749906"/>
    <lineage>
        <taxon>unclassified sequences</taxon>
        <taxon>metagenomes</taxon>
        <taxon>organismal metagenomes</taxon>
    </lineage>
</organism>
<reference evidence="7" key="1">
    <citation type="journal article" date="2012" name="PLoS ONE">
        <title>Gene sets for utilization of primary and secondary nutrition supplies in the distal gut of endangered iberian lynx.</title>
        <authorList>
            <person name="Alcaide M."/>
            <person name="Messina E."/>
            <person name="Richter M."/>
            <person name="Bargiela R."/>
            <person name="Peplies J."/>
            <person name="Huws S.A."/>
            <person name="Newbold C.J."/>
            <person name="Golyshin P.N."/>
            <person name="Simon M.A."/>
            <person name="Lopez G."/>
            <person name="Yakimov M.M."/>
            <person name="Ferrer M."/>
        </authorList>
    </citation>
    <scope>NUCLEOTIDE SEQUENCE</scope>
</reference>
<evidence type="ECO:0000256" key="3">
    <source>
        <dbReference type="ARBA" id="ARBA00012824"/>
    </source>
</evidence>
<dbReference type="Gene3D" id="3.60.120.10">
    <property type="entry name" value="Anthranilate synthase"/>
    <property type="match status" value="1"/>
</dbReference>
<comment type="catalytic activity">
    <reaction evidence="1">
        <text>chorismate = isochorismate</text>
        <dbReference type="Rhea" id="RHEA:18985"/>
        <dbReference type="ChEBI" id="CHEBI:29748"/>
        <dbReference type="ChEBI" id="CHEBI:29780"/>
        <dbReference type="EC" id="5.4.4.2"/>
    </reaction>
</comment>
<dbReference type="NCBIfam" id="TIGR00543">
    <property type="entry name" value="isochor_syn"/>
    <property type="match status" value="1"/>
</dbReference>
<accession>J9FPJ4</accession>
<dbReference type="InterPro" id="IPR015890">
    <property type="entry name" value="Chorismate_C"/>
</dbReference>
<evidence type="ECO:0000256" key="1">
    <source>
        <dbReference type="ARBA" id="ARBA00000799"/>
    </source>
</evidence>